<feature type="region of interest" description="Disordered" evidence="1">
    <location>
        <begin position="756"/>
        <end position="781"/>
    </location>
</feature>
<dbReference type="InterPro" id="IPR021109">
    <property type="entry name" value="Peptidase_aspartic_dom_sf"/>
</dbReference>
<dbReference type="PANTHER" id="PTHR33067:SF9">
    <property type="entry name" value="RNA-DIRECTED DNA POLYMERASE"/>
    <property type="match status" value="1"/>
</dbReference>
<dbReference type="AlphaFoldDB" id="A0A6L2N1H4"/>
<feature type="compositionally biased region" description="Polar residues" evidence="1">
    <location>
        <begin position="444"/>
        <end position="455"/>
    </location>
</feature>
<accession>A0A6L2N1H4</accession>
<comment type="caution">
    <text evidence="2">The sequence shown here is derived from an EMBL/GenBank/DDBJ whole genome shotgun (WGS) entry which is preliminary data.</text>
</comment>
<organism evidence="2">
    <name type="scientific">Tanacetum cinerariifolium</name>
    <name type="common">Dalmatian daisy</name>
    <name type="synonym">Chrysanthemum cinerariifolium</name>
    <dbReference type="NCBI Taxonomy" id="118510"/>
    <lineage>
        <taxon>Eukaryota</taxon>
        <taxon>Viridiplantae</taxon>
        <taxon>Streptophyta</taxon>
        <taxon>Embryophyta</taxon>
        <taxon>Tracheophyta</taxon>
        <taxon>Spermatophyta</taxon>
        <taxon>Magnoliopsida</taxon>
        <taxon>eudicotyledons</taxon>
        <taxon>Gunneridae</taxon>
        <taxon>Pentapetalae</taxon>
        <taxon>asterids</taxon>
        <taxon>campanulids</taxon>
        <taxon>Asterales</taxon>
        <taxon>Asteraceae</taxon>
        <taxon>Asteroideae</taxon>
        <taxon>Anthemideae</taxon>
        <taxon>Anthemidinae</taxon>
        <taxon>Tanacetum</taxon>
    </lineage>
</organism>
<dbReference type="EMBL" id="BKCJ010007689">
    <property type="protein sequence ID" value="GEU78515.1"/>
    <property type="molecule type" value="Genomic_DNA"/>
</dbReference>
<feature type="compositionally biased region" description="Low complexity" evidence="1">
    <location>
        <begin position="1"/>
        <end position="14"/>
    </location>
</feature>
<evidence type="ECO:0000313" key="2">
    <source>
        <dbReference type="EMBL" id="GEU78515.1"/>
    </source>
</evidence>
<gene>
    <name evidence="2" type="ORF">Tci_050493</name>
</gene>
<dbReference type="PANTHER" id="PTHR33067">
    <property type="entry name" value="RNA-DIRECTED DNA POLYMERASE-RELATED"/>
    <property type="match status" value="1"/>
</dbReference>
<evidence type="ECO:0000256" key="1">
    <source>
        <dbReference type="SAM" id="MobiDB-lite"/>
    </source>
</evidence>
<evidence type="ECO:0008006" key="3">
    <source>
        <dbReference type="Google" id="ProtNLM"/>
    </source>
</evidence>
<sequence length="863" mass="97243">MNTASSSGSGMLSSNTITNPKEDLKGITTRSGIPYKGPTISTTSSVPQVVERETKVTKDTVPPTNNGSTKDIQPSVVQVQTQIPNSEPVVAPVVELVKAHVSALKPNPKPPIPYLSKLPDQKLREKANDQMEKFFQIFKDLNFNISFADALILMPKFASTIKNLLTNEEKFLELARTPLNEHCSAVLLKKLPEKLGDSGKFFIPYRSISRPVGVVEDVFIKVGKFHFPADCVVVDFDVDPRVSLILGRSFLKTGHALIDVYEEELTLRVVNKAVTFNLDQTLRYSTNYDAESINRIDVIDVACEEYSQEVFGFFVKIDDSYYDLEGDILLLEEFLNDDPSSPPLPPQELKVVEPKNEKSFIDEPPVVELKDLPPHLEYAFLEGSLSLTQSPNSFVLGESLEIWDNHLCAIREHMGDSEWSRPAGLKLTRENIQSRVKEEDSITDVENASKGQSLHASRPSRLCAQAQSVDDMPFHNAQEIPNEFYGELNFFLGLQVKHKDDGIFISQDKYVVDILKKINFITVKKASTLIEPNKTLIKDAEAEDVDVYLYRSMIRSLMYLTTSRPAIMFAVFACARDSPFDLEAFSNSDYARVSLHRKSTIEVDGKEFTITEASVRRHLQIADADDEAVYEEWDDSVERATTTAASLDTAQDNGNILKTQSMVMPNVPLPQGIGTGGSPRVLALKTDLRQTKKVYGTAYTKLIMKGRMIEEIDQDTGITLVTLTKVNTYTRRRRAVSTGSEGVSTASKIFYTAEESVSTAGESMPTKEGSESTEEPKADKISQEDLQQMRMIVPVEEVYVEDLQVKYLIIDWERFDRDYLVMLWDLVKERFNITKPTDDKKKVLWVELKRLFEPDNDDIIWKL</sequence>
<feature type="region of interest" description="Disordered" evidence="1">
    <location>
        <begin position="1"/>
        <end position="71"/>
    </location>
</feature>
<reference evidence="2" key="1">
    <citation type="journal article" date="2019" name="Sci. Rep.">
        <title>Draft genome of Tanacetum cinerariifolium, the natural source of mosquito coil.</title>
        <authorList>
            <person name="Yamashiro T."/>
            <person name="Shiraishi A."/>
            <person name="Satake H."/>
            <person name="Nakayama K."/>
        </authorList>
    </citation>
    <scope>NUCLEOTIDE SEQUENCE</scope>
</reference>
<proteinExistence type="predicted"/>
<dbReference type="Gene3D" id="2.40.70.10">
    <property type="entry name" value="Acid Proteases"/>
    <property type="match status" value="1"/>
</dbReference>
<feature type="compositionally biased region" description="Polar residues" evidence="1">
    <location>
        <begin position="62"/>
        <end position="71"/>
    </location>
</feature>
<protein>
    <recommendedName>
        <fullName evidence="3">Reverse transcriptase domain-containing protein</fullName>
    </recommendedName>
</protein>
<feature type="region of interest" description="Disordered" evidence="1">
    <location>
        <begin position="437"/>
        <end position="457"/>
    </location>
</feature>
<feature type="compositionally biased region" description="Basic and acidic residues" evidence="1">
    <location>
        <begin position="768"/>
        <end position="781"/>
    </location>
</feature>
<name>A0A6L2N1H4_TANCI</name>